<reference evidence="3 4" key="1">
    <citation type="submission" date="2018-07" db="EMBL/GenBank/DDBJ databases">
        <title>A high quality draft genome assembly of the barn swallow (H. rustica rustica).</title>
        <authorList>
            <person name="Formenti G."/>
            <person name="Chiara M."/>
            <person name="Poveda L."/>
            <person name="Francoijs K.-J."/>
            <person name="Bonisoli-Alquati A."/>
            <person name="Canova L."/>
            <person name="Gianfranceschi L."/>
            <person name="Horner D.S."/>
            <person name="Saino N."/>
        </authorList>
    </citation>
    <scope>NUCLEOTIDE SEQUENCE [LARGE SCALE GENOMIC DNA]</scope>
    <source>
        <strain evidence="3">Chelidonia</strain>
        <tissue evidence="3">Blood</tissue>
    </source>
</reference>
<feature type="domain" description="Retroviral nucleocapsid Gag protein p24 C-terminal" evidence="2">
    <location>
        <begin position="158"/>
        <end position="224"/>
    </location>
</feature>
<evidence type="ECO:0000259" key="2">
    <source>
        <dbReference type="Pfam" id="PF19317"/>
    </source>
</evidence>
<protein>
    <recommendedName>
        <fullName evidence="2">Retroviral nucleocapsid Gag protein p24 C-terminal domain-containing protein</fullName>
    </recommendedName>
</protein>
<evidence type="ECO:0000313" key="4">
    <source>
        <dbReference type="Proteomes" id="UP000269221"/>
    </source>
</evidence>
<keyword evidence="4" id="KW-1185">Reference proteome</keyword>
<feature type="compositionally biased region" description="Polar residues" evidence="1">
    <location>
        <begin position="56"/>
        <end position="66"/>
    </location>
</feature>
<name>A0A3M0LFN2_HIRRU</name>
<dbReference type="InterPro" id="IPR045345">
    <property type="entry name" value="Gag_p24_C"/>
</dbReference>
<dbReference type="InterPro" id="IPR008916">
    <property type="entry name" value="Retrov_capsid_C"/>
</dbReference>
<evidence type="ECO:0000256" key="1">
    <source>
        <dbReference type="SAM" id="MobiDB-lite"/>
    </source>
</evidence>
<gene>
    <name evidence="3" type="ORF">DUI87_00171</name>
</gene>
<feature type="region of interest" description="Disordered" evidence="1">
    <location>
        <begin position="43"/>
        <end position="76"/>
    </location>
</feature>
<dbReference type="Pfam" id="PF19317">
    <property type="entry name" value="Gag_p24_C"/>
    <property type="match status" value="1"/>
</dbReference>
<dbReference type="SUPFAM" id="SSF47353">
    <property type="entry name" value="Retrovirus capsid dimerization domain-like"/>
    <property type="match status" value="1"/>
</dbReference>
<accession>A0A3M0LFN2</accession>
<dbReference type="EMBL" id="QRBI01000022">
    <property type="protein sequence ID" value="RMC22824.1"/>
    <property type="molecule type" value="Genomic_DNA"/>
</dbReference>
<dbReference type="Proteomes" id="UP000269221">
    <property type="component" value="Unassembled WGS sequence"/>
</dbReference>
<comment type="caution">
    <text evidence="3">The sequence shown here is derived from an EMBL/GenBank/DDBJ whole genome shotgun (WGS) entry which is preliminary data.</text>
</comment>
<evidence type="ECO:0000313" key="3">
    <source>
        <dbReference type="EMBL" id="RMC22824.1"/>
    </source>
</evidence>
<proteinExistence type="predicted"/>
<sequence length="285" mass="31694">MTLGSWTGSSFCTKKGQSQTKGVIGKEWKGTLDFCPSSHALEGVGEPGTGSRKRSSFSATPFTYQPSKRGGAVHSNGDHFPQQAIQGLCKAQTKFGYEREHFFNCLKANLARNTTVPFDLQKDLLPELWQNPETAVDNKNLPIQLATQPDESFQPYGKMKQLPSESLVTFVEQLTRAIELRVKNEGAQEQVLEEMALANANERCKAAILSLSIEPAPTLHDMLQVCARKIPFIKARQNTIPESSHHKKLLLQTPCLLPLCHGHRPREEQRVSCAIRLDIGYLNAL</sequence>
<dbReference type="AlphaFoldDB" id="A0A3M0LFN2"/>
<organism evidence="3 4">
    <name type="scientific">Hirundo rustica rustica</name>
    <dbReference type="NCBI Taxonomy" id="333673"/>
    <lineage>
        <taxon>Eukaryota</taxon>
        <taxon>Metazoa</taxon>
        <taxon>Chordata</taxon>
        <taxon>Craniata</taxon>
        <taxon>Vertebrata</taxon>
        <taxon>Euteleostomi</taxon>
        <taxon>Archelosauria</taxon>
        <taxon>Archosauria</taxon>
        <taxon>Dinosauria</taxon>
        <taxon>Saurischia</taxon>
        <taxon>Theropoda</taxon>
        <taxon>Coelurosauria</taxon>
        <taxon>Aves</taxon>
        <taxon>Neognathae</taxon>
        <taxon>Neoaves</taxon>
        <taxon>Telluraves</taxon>
        <taxon>Australaves</taxon>
        <taxon>Passeriformes</taxon>
        <taxon>Sylvioidea</taxon>
        <taxon>Hirundinidae</taxon>
        <taxon>Hirundo</taxon>
    </lineage>
</organism>
<dbReference type="Gene3D" id="1.10.1200.30">
    <property type="match status" value="1"/>
</dbReference>